<accession>S7PZK0</accession>
<dbReference type="Proteomes" id="UP000030669">
    <property type="component" value="Unassembled WGS sequence"/>
</dbReference>
<evidence type="ECO:0000256" key="1">
    <source>
        <dbReference type="SAM" id="MobiDB-lite"/>
    </source>
</evidence>
<feature type="compositionally biased region" description="Basic and acidic residues" evidence="1">
    <location>
        <begin position="29"/>
        <end position="54"/>
    </location>
</feature>
<dbReference type="OMA" id="RTADHAG"/>
<dbReference type="GeneID" id="19298838"/>
<evidence type="ECO:0000313" key="4">
    <source>
        <dbReference type="Proteomes" id="UP000030669"/>
    </source>
</evidence>
<evidence type="ECO:0000259" key="2">
    <source>
        <dbReference type="Pfam" id="PF20149"/>
    </source>
</evidence>
<dbReference type="HOGENOM" id="CLU_031984_0_0_1"/>
<sequence>MSKHTSGKSSSSGLTPSQKAAQTRAINRKRQEEQDAKELNKPTVPRDAKRKAAENRVWVQKKQPSQAPGRKRAGSVMAPATTNRTKKTKKDDHTLDKPETDAAAARTRSYKPAVITSDSEESNTPSNADDSNSNGEDYAEQEAEMIESDDERLMRMPAGPLADALEYEAPSFNDAAEYPSDDDYDIVLHAPPKMRRKSSASSFNSSTVSIPDVEDSDDEAPSAPRRSSMHSTKSSAHSIRTYDSVGSGKALVHGAPKAIDLFEDDDHVIGEGRQKAKGVITKGGDKNSSSALSSQTAYTVEGKLHKKVKSKREQDHEQEAPIWPRHHEDVDQKKLRRAHRKGLKAVTHRPGARDDDDIILVASDDADNSYDMTVLIYNERGKLNLTSQTQEIQAVARRGIDYIHVQIFTKHAYPDSGKRNEVALDACASAAEDLGPHYKPILDLLRDKTQVEFRKAVADIADGRISTIRRDVKSIASGHCVGHYGLRQDSATYVKNLLQAQRYIFEGDHREGRVNYKLPWRQGAIVAILRQAFSAVLTMVWLGDEAMMVLLMVSVTTW</sequence>
<dbReference type="InterPro" id="IPR045341">
    <property type="entry name" value="DUF6532"/>
</dbReference>
<dbReference type="KEGG" id="gtr:GLOTRDRAFT_107416"/>
<feature type="compositionally biased region" description="Low complexity" evidence="1">
    <location>
        <begin position="199"/>
        <end position="209"/>
    </location>
</feature>
<name>S7PZK0_GLOTA</name>
<feature type="compositionally biased region" description="Acidic residues" evidence="1">
    <location>
        <begin position="137"/>
        <end position="150"/>
    </location>
</feature>
<dbReference type="OrthoDB" id="3225557at2759"/>
<protein>
    <recommendedName>
        <fullName evidence="2">DUF6532 domain-containing protein</fullName>
    </recommendedName>
</protein>
<dbReference type="Pfam" id="PF20149">
    <property type="entry name" value="DUF6532"/>
    <property type="match status" value="1"/>
</dbReference>
<gene>
    <name evidence="3" type="ORF">GLOTRDRAFT_107416</name>
</gene>
<proteinExistence type="predicted"/>
<reference evidence="3 4" key="1">
    <citation type="journal article" date="2012" name="Science">
        <title>The Paleozoic origin of enzymatic lignin decomposition reconstructed from 31 fungal genomes.</title>
        <authorList>
            <person name="Floudas D."/>
            <person name="Binder M."/>
            <person name="Riley R."/>
            <person name="Barry K."/>
            <person name="Blanchette R.A."/>
            <person name="Henrissat B."/>
            <person name="Martinez A.T."/>
            <person name="Otillar R."/>
            <person name="Spatafora J.W."/>
            <person name="Yadav J.S."/>
            <person name="Aerts A."/>
            <person name="Benoit I."/>
            <person name="Boyd A."/>
            <person name="Carlson A."/>
            <person name="Copeland A."/>
            <person name="Coutinho P.M."/>
            <person name="de Vries R.P."/>
            <person name="Ferreira P."/>
            <person name="Findley K."/>
            <person name="Foster B."/>
            <person name="Gaskell J."/>
            <person name="Glotzer D."/>
            <person name="Gorecki P."/>
            <person name="Heitman J."/>
            <person name="Hesse C."/>
            <person name="Hori C."/>
            <person name="Igarashi K."/>
            <person name="Jurgens J.A."/>
            <person name="Kallen N."/>
            <person name="Kersten P."/>
            <person name="Kohler A."/>
            <person name="Kuees U."/>
            <person name="Kumar T.K.A."/>
            <person name="Kuo A."/>
            <person name="LaButti K."/>
            <person name="Larrondo L.F."/>
            <person name="Lindquist E."/>
            <person name="Ling A."/>
            <person name="Lombard V."/>
            <person name="Lucas S."/>
            <person name="Lundell T."/>
            <person name="Martin R."/>
            <person name="McLaughlin D.J."/>
            <person name="Morgenstern I."/>
            <person name="Morin E."/>
            <person name="Murat C."/>
            <person name="Nagy L.G."/>
            <person name="Nolan M."/>
            <person name="Ohm R.A."/>
            <person name="Patyshakuliyeva A."/>
            <person name="Rokas A."/>
            <person name="Ruiz-Duenas F.J."/>
            <person name="Sabat G."/>
            <person name="Salamov A."/>
            <person name="Samejima M."/>
            <person name="Schmutz J."/>
            <person name="Slot J.C."/>
            <person name="St John F."/>
            <person name="Stenlid J."/>
            <person name="Sun H."/>
            <person name="Sun S."/>
            <person name="Syed K."/>
            <person name="Tsang A."/>
            <person name="Wiebenga A."/>
            <person name="Young D."/>
            <person name="Pisabarro A."/>
            <person name="Eastwood D.C."/>
            <person name="Martin F."/>
            <person name="Cullen D."/>
            <person name="Grigoriev I.V."/>
            <person name="Hibbett D.S."/>
        </authorList>
    </citation>
    <scope>NUCLEOTIDE SEQUENCE [LARGE SCALE GENOMIC DNA]</scope>
    <source>
        <strain evidence="3 4">ATCC 11539</strain>
    </source>
</reference>
<evidence type="ECO:0000313" key="3">
    <source>
        <dbReference type="EMBL" id="EPQ52898.1"/>
    </source>
</evidence>
<feature type="compositionally biased region" description="Low complexity" evidence="1">
    <location>
        <begin position="229"/>
        <end position="238"/>
    </location>
</feature>
<feature type="region of interest" description="Disordered" evidence="1">
    <location>
        <begin position="1"/>
        <end position="159"/>
    </location>
</feature>
<feature type="compositionally biased region" description="Basic and acidic residues" evidence="1">
    <location>
        <begin position="89"/>
        <end position="100"/>
    </location>
</feature>
<organism evidence="3 4">
    <name type="scientific">Gloeophyllum trabeum (strain ATCC 11539 / FP-39264 / Madison 617)</name>
    <name type="common">Brown rot fungus</name>
    <dbReference type="NCBI Taxonomy" id="670483"/>
    <lineage>
        <taxon>Eukaryota</taxon>
        <taxon>Fungi</taxon>
        <taxon>Dikarya</taxon>
        <taxon>Basidiomycota</taxon>
        <taxon>Agaricomycotina</taxon>
        <taxon>Agaricomycetes</taxon>
        <taxon>Gloeophyllales</taxon>
        <taxon>Gloeophyllaceae</taxon>
        <taxon>Gloeophyllum</taxon>
    </lineage>
</organism>
<dbReference type="RefSeq" id="XP_007869130.1">
    <property type="nucleotide sequence ID" value="XM_007870939.1"/>
</dbReference>
<feature type="domain" description="DUF6532" evidence="2">
    <location>
        <begin position="400"/>
        <end position="533"/>
    </location>
</feature>
<feature type="compositionally biased region" description="Low complexity" evidence="1">
    <location>
        <begin position="7"/>
        <end position="17"/>
    </location>
</feature>
<dbReference type="EMBL" id="KB469307">
    <property type="protein sequence ID" value="EPQ52898.1"/>
    <property type="molecule type" value="Genomic_DNA"/>
</dbReference>
<keyword evidence="4" id="KW-1185">Reference proteome</keyword>
<feature type="region of interest" description="Disordered" evidence="1">
    <location>
        <begin position="172"/>
        <end position="241"/>
    </location>
</feature>
<dbReference type="AlphaFoldDB" id="S7PZK0"/>
<feature type="compositionally biased region" description="Polar residues" evidence="1">
    <location>
        <begin position="122"/>
        <end position="135"/>
    </location>
</feature>